<name>A0A4U8TQ59_9HELI</name>
<keyword evidence="3" id="KW-0574">Periplasm</keyword>
<dbReference type="GO" id="GO:0030288">
    <property type="term" value="C:outer membrane-bounded periplasmic space"/>
    <property type="evidence" value="ECO:0007669"/>
    <property type="project" value="TreeGrafter"/>
</dbReference>
<protein>
    <submittedName>
        <fullName evidence="6">Lipopolysaccharide transport periplasmic protein LptA</fullName>
    </submittedName>
</protein>
<evidence type="ECO:0000256" key="3">
    <source>
        <dbReference type="ARBA" id="ARBA00022764"/>
    </source>
</evidence>
<evidence type="ECO:0000259" key="5">
    <source>
        <dbReference type="Pfam" id="PF03968"/>
    </source>
</evidence>
<dbReference type="OrthoDB" id="5373249at2"/>
<dbReference type="InterPro" id="IPR005653">
    <property type="entry name" value="OstA-like_N"/>
</dbReference>
<dbReference type="GO" id="GO:0017089">
    <property type="term" value="F:glycolipid transfer activity"/>
    <property type="evidence" value="ECO:0007669"/>
    <property type="project" value="TreeGrafter"/>
</dbReference>
<reference evidence="6 7" key="1">
    <citation type="journal article" date="2014" name="Genome Announc.">
        <title>Draft genome sequences of eight enterohepatic helicobacter species isolated from both laboratory and wild rodents.</title>
        <authorList>
            <person name="Sheh A."/>
            <person name="Shen Z."/>
            <person name="Fox J.G."/>
        </authorList>
    </citation>
    <scope>NUCLEOTIDE SEQUENCE [LARGE SCALE GENOMIC DNA]</scope>
    <source>
        <strain evidence="6 7">MIT 01-6451</strain>
    </source>
</reference>
<dbReference type="GO" id="GO:0001530">
    <property type="term" value="F:lipopolysaccharide binding"/>
    <property type="evidence" value="ECO:0007669"/>
    <property type="project" value="InterPro"/>
</dbReference>
<evidence type="ECO:0000256" key="2">
    <source>
        <dbReference type="ARBA" id="ARBA00022729"/>
    </source>
</evidence>
<dbReference type="STRING" id="425400.LS65_03350"/>
<feature type="domain" description="Organic solvent tolerance-like N-terminal" evidence="5">
    <location>
        <begin position="26"/>
        <end position="136"/>
    </location>
</feature>
<accession>A0A4U8TQ59</accession>
<keyword evidence="7" id="KW-1185">Reference proteome</keyword>
<keyword evidence="2 4" id="KW-0732">Signal</keyword>
<dbReference type="RefSeq" id="WP_034361272.1">
    <property type="nucleotide sequence ID" value="NZ_CAJUDB010000001.1"/>
</dbReference>
<evidence type="ECO:0000313" key="7">
    <source>
        <dbReference type="Proteomes" id="UP000029707"/>
    </source>
</evidence>
<sequence>MRSVNYVLCCLLFLNICVFGASAQLEVSANAIQSDLKKGETILTGNVIVIKDEDKLWADKVVIEINKKNQPLKYTATGNVRFYAKMPNKEVNGRAKKAMYDVQKDEYRLIDNAMIEESNKHNIIRGNLIVFNPTTEEASIKGSNQKPSVITFTMDNANE</sequence>
<dbReference type="AlphaFoldDB" id="A0A4U8TQ59"/>
<organism evidence="6 7">
    <name type="scientific">Helicobacter japonicus</name>
    <dbReference type="NCBI Taxonomy" id="425400"/>
    <lineage>
        <taxon>Bacteria</taxon>
        <taxon>Pseudomonadati</taxon>
        <taxon>Campylobacterota</taxon>
        <taxon>Epsilonproteobacteria</taxon>
        <taxon>Campylobacterales</taxon>
        <taxon>Helicobacteraceae</taxon>
        <taxon>Helicobacter</taxon>
    </lineage>
</organism>
<feature type="signal peptide" evidence="4">
    <location>
        <begin position="1"/>
        <end position="23"/>
    </location>
</feature>
<dbReference type="NCBIfam" id="TIGR03002">
    <property type="entry name" value="outer_YhbN_LptA"/>
    <property type="match status" value="1"/>
</dbReference>
<dbReference type="GO" id="GO:0015920">
    <property type="term" value="P:lipopolysaccharide transport"/>
    <property type="evidence" value="ECO:0007669"/>
    <property type="project" value="InterPro"/>
</dbReference>
<comment type="caution">
    <text evidence="6">The sequence shown here is derived from an EMBL/GenBank/DDBJ whole genome shotgun (WGS) entry which is preliminary data.</text>
</comment>
<dbReference type="Gene3D" id="2.60.450.10">
    <property type="entry name" value="Lipopolysaccharide (LPS) transport protein A like domain"/>
    <property type="match status" value="1"/>
</dbReference>
<dbReference type="EMBL" id="JRMQ02000002">
    <property type="protein sequence ID" value="TLE02771.1"/>
    <property type="molecule type" value="Genomic_DNA"/>
</dbReference>
<evidence type="ECO:0000256" key="1">
    <source>
        <dbReference type="ARBA" id="ARBA00022448"/>
    </source>
</evidence>
<dbReference type="Proteomes" id="UP000029707">
    <property type="component" value="Unassembled WGS sequence"/>
</dbReference>
<dbReference type="Pfam" id="PF03968">
    <property type="entry name" value="LptD_N"/>
    <property type="match status" value="1"/>
</dbReference>
<dbReference type="PANTHER" id="PTHR36504">
    <property type="entry name" value="LIPOPOLYSACCHARIDE EXPORT SYSTEM PROTEIN LPTA"/>
    <property type="match status" value="1"/>
</dbReference>
<feature type="chain" id="PRO_5020862260" evidence="4">
    <location>
        <begin position="24"/>
        <end position="159"/>
    </location>
</feature>
<keyword evidence="1" id="KW-0813">Transport</keyword>
<dbReference type="InterPro" id="IPR014340">
    <property type="entry name" value="LptA"/>
</dbReference>
<proteinExistence type="predicted"/>
<dbReference type="PANTHER" id="PTHR36504:SF1">
    <property type="entry name" value="LIPOPOLYSACCHARIDE EXPORT SYSTEM PROTEIN LPTA"/>
    <property type="match status" value="1"/>
</dbReference>
<gene>
    <name evidence="6" type="primary">lptA</name>
    <name evidence="6" type="ORF">LS65_002265</name>
</gene>
<evidence type="ECO:0000256" key="4">
    <source>
        <dbReference type="SAM" id="SignalP"/>
    </source>
</evidence>
<evidence type="ECO:0000313" key="6">
    <source>
        <dbReference type="EMBL" id="TLE02771.1"/>
    </source>
</evidence>
<dbReference type="GO" id="GO:0009279">
    <property type="term" value="C:cell outer membrane"/>
    <property type="evidence" value="ECO:0007669"/>
    <property type="project" value="TreeGrafter"/>
</dbReference>
<dbReference type="InterPro" id="IPR052037">
    <property type="entry name" value="LPS_export_LptA"/>
</dbReference>